<accession>A0A4S4FP29</accession>
<evidence type="ECO:0000313" key="3">
    <source>
        <dbReference type="Proteomes" id="UP000309133"/>
    </source>
</evidence>
<protein>
    <submittedName>
        <fullName evidence="2">LysM peptidoglycan-binding domain-containing protein</fullName>
    </submittedName>
</protein>
<comment type="caution">
    <text evidence="2">The sequence shown here is derived from an EMBL/GenBank/DDBJ whole genome shotgun (WGS) entry which is preliminary data.</text>
</comment>
<evidence type="ECO:0000313" key="2">
    <source>
        <dbReference type="EMBL" id="THG32279.1"/>
    </source>
</evidence>
<dbReference type="InterPro" id="IPR018392">
    <property type="entry name" value="LysM"/>
</dbReference>
<dbReference type="PROSITE" id="PS51782">
    <property type="entry name" value="LYSM"/>
    <property type="match status" value="1"/>
</dbReference>
<evidence type="ECO:0000259" key="1">
    <source>
        <dbReference type="PROSITE" id="PS51782"/>
    </source>
</evidence>
<keyword evidence="3" id="KW-1185">Reference proteome</keyword>
<dbReference type="Gene3D" id="3.10.350.10">
    <property type="entry name" value="LysM domain"/>
    <property type="match status" value="1"/>
</dbReference>
<dbReference type="SMART" id="SM00257">
    <property type="entry name" value="LysM"/>
    <property type="match status" value="1"/>
</dbReference>
<dbReference type="InterPro" id="IPR036779">
    <property type="entry name" value="LysM_dom_sf"/>
</dbReference>
<proteinExistence type="predicted"/>
<dbReference type="EMBL" id="SSSM01000002">
    <property type="protein sequence ID" value="THG32279.1"/>
    <property type="molecule type" value="Genomic_DNA"/>
</dbReference>
<dbReference type="OrthoDB" id="5084290at2"/>
<dbReference type="Pfam" id="PF01476">
    <property type="entry name" value="LysM"/>
    <property type="match status" value="1"/>
</dbReference>
<feature type="domain" description="LysM" evidence="1">
    <location>
        <begin position="66"/>
        <end position="115"/>
    </location>
</feature>
<sequence length="121" mass="12427">MQMTSTALHGFAIGGQRRSRLRITARGRAALAVIVLAPVVAAAIALSSAPAVASDAPRDSNPVSFSYITVESGESLWSIAERIAPKADPRDVITEISALNGLDGASVSAGQSLAVPQQYAP</sequence>
<dbReference type="Proteomes" id="UP000309133">
    <property type="component" value="Unassembled WGS sequence"/>
</dbReference>
<reference evidence="2 3" key="1">
    <citation type="submission" date="2019-04" db="EMBL/GenBank/DDBJ databases">
        <authorList>
            <person name="Jiang L."/>
        </authorList>
    </citation>
    <scope>NUCLEOTIDE SEQUENCE [LARGE SCALE GENOMIC DNA]</scope>
    <source>
        <strain evidence="2 3">YIM 131853</strain>
    </source>
</reference>
<organism evidence="2 3">
    <name type="scientific">Naasia lichenicola</name>
    <dbReference type="NCBI Taxonomy" id="2565933"/>
    <lineage>
        <taxon>Bacteria</taxon>
        <taxon>Bacillati</taxon>
        <taxon>Actinomycetota</taxon>
        <taxon>Actinomycetes</taxon>
        <taxon>Micrococcales</taxon>
        <taxon>Microbacteriaceae</taxon>
        <taxon>Naasia</taxon>
    </lineage>
</organism>
<name>A0A4S4FP29_9MICO</name>
<gene>
    <name evidence="2" type="ORF">E6C64_04435</name>
</gene>
<dbReference type="CDD" id="cd00118">
    <property type="entry name" value="LysM"/>
    <property type="match status" value="1"/>
</dbReference>
<dbReference type="AlphaFoldDB" id="A0A4S4FP29"/>